<keyword evidence="1" id="KW-0238">DNA-binding</keyword>
<organism evidence="3">
    <name type="scientific">uncultured Nocardioides sp</name>
    <dbReference type="NCBI Taxonomy" id="198441"/>
    <lineage>
        <taxon>Bacteria</taxon>
        <taxon>Bacillati</taxon>
        <taxon>Actinomycetota</taxon>
        <taxon>Actinomycetes</taxon>
        <taxon>Propionibacteriales</taxon>
        <taxon>Nocardioidaceae</taxon>
        <taxon>Nocardioides</taxon>
        <taxon>environmental samples</taxon>
    </lineage>
</organism>
<dbReference type="InterPro" id="IPR000551">
    <property type="entry name" value="MerR-type_HTH_dom"/>
</dbReference>
<protein>
    <recommendedName>
        <fullName evidence="2">HTH merR-type domain-containing protein</fullName>
    </recommendedName>
</protein>
<dbReference type="PANTHER" id="PTHR30204:SF98">
    <property type="entry name" value="HTH-TYPE TRANSCRIPTIONAL REGULATOR ADHR"/>
    <property type="match status" value="1"/>
</dbReference>
<dbReference type="Gene3D" id="1.10.1660.10">
    <property type="match status" value="1"/>
</dbReference>
<dbReference type="GO" id="GO:0003700">
    <property type="term" value="F:DNA-binding transcription factor activity"/>
    <property type="evidence" value="ECO:0007669"/>
    <property type="project" value="InterPro"/>
</dbReference>
<dbReference type="PRINTS" id="PR00040">
    <property type="entry name" value="HTHMERR"/>
</dbReference>
<dbReference type="InterPro" id="IPR009061">
    <property type="entry name" value="DNA-bd_dom_put_sf"/>
</dbReference>
<evidence type="ECO:0000313" key="3">
    <source>
        <dbReference type="EMBL" id="CAA9383795.1"/>
    </source>
</evidence>
<dbReference type="SMART" id="SM00422">
    <property type="entry name" value="HTH_MERR"/>
    <property type="match status" value="1"/>
</dbReference>
<evidence type="ECO:0000259" key="2">
    <source>
        <dbReference type="PROSITE" id="PS50937"/>
    </source>
</evidence>
<dbReference type="CDD" id="cd01109">
    <property type="entry name" value="HTH_YyaN"/>
    <property type="match status" value="1"/>
</dbReference>
<dbReference type="InterPro" id="IPR047057">
    <property type="entry name" value="MerR_fam"/>
</dbReference>
<dbReference type="PROSITE" id="PS50937">
    <property type="entry name" value="HTH_MERR_2"/>
    <property type="match status" value="1"/>
</dbReference>
<dbReference type="PANTHER" id="PTHR30204">
    <property type="entry name" value="REDOX-CYCLING DRUG-SENSING TRANSCRIPTIONAL ACTIVATOR SOXR"/>
    <property type="match status" value="1"/>
</dbReference>
<dbReference type="EMBL" id="CADCUP010000078">
    <property type="protein sequence ID" value="CAA9383795.1"/>
    <property type="molecule type" value="Genomic_DNA"/>
</dbReference>
<accession>A0A6J4NFP4</accession>
<dbReference type="GO" id="GO:0003677">
    <property type="term" value="F:DNA binding"/>
    <property type="evidence" value="ECO:0007669"/>
    <property type="project" value="UniProtKB-KW"/>
</dbReference>
<dbReference type="AlphaFoldDB" id="A0A6J4NFP4"/>
<sequence>MSLTIAETAVRTGLTAHTLRYYERDGLMLTVDRSTTGHRRYTEGDLEWIAMITRLRRTGMPIRDVRRYAELVRSGDGTEAERMRILQRHREIVRAELDETRQHLDLIERKIEWYAGRAGDCG</sequence>
<proteinExistence type="predicted"/>
<dbReference type="RefSeq" id="WP_295657598.1">
    <property type="nucleotide sequence ID" value="NZ_CADCUP010000078.1"/>
</dbReference>
<feature type="domain" description="HTH merR-type" evidence="2">
    <location>
        <begin position="1"/>
        <end position="71"/>
    </location>
</feature>
<reference evidence="3" key="1">
    <citation type="submission" date="2020-02" db="EMBL/GenBank/DDBJ databases">
        <authorList>
            <person name="Meier V. D."/>
        </authorList>
    </citation>
    <scope>NUCLEOTIDE SEQUENCE</scope>
    <source>
        <strain evidence="3">AVDCRST_MAG06</strain>
    </source>
</reference>
<dbReference type="SUPFAM" id="SSF46955">
    <property type="entry name" value="Putative DNA-binding domain"/>
    <property type="match status" value="1"/>
</dbReference>
<dbReference type="Pfam" id="PF13411">
    <property type="entry name" value="MerR_1"/>
    <property type="match status" value="1"/>
</dbReference>
<evidence type="ECO:0000256" key="1">
    <source>
        <dbReference type="ARBA" id="ARBA00023125"/>
    </source>
</evidence>
<name>A0A6J4NFP4_9ACTN</name>
<gene>
    <name evidence="3" type="ORF">AVDCRST_MAG06-1131</name>
</gene>